<accession>F4R7X7</accession>
<dbReference type="EMBL" id="GL883092">
    <property type="protein sequence ID" value="EGG11713.1"/>
    <property type="molecule type" value="Genomic_DNA"/>
</dbReference>
<evidence type="ECO:0000256" key="1">
    <source>
        <dbReference type="SAM" id="MobiDB-lite"/>
    </source>
</evidence>
<feature type="compositionally biased region" description="Pro residues" evidence="1">
    <location>
        <begin position="199"/>
        <end position="213"/>
    </location>
</feature>
<protein>
    <submittedName>
        <fullName evidence="2">Uncharacterized protein</fullName>
    </submittedName>
</protein>
<name>F4R7X7_MELLP</name>
<dbReference type="OrthoDB" id="3360715at2759"/>
<gene>
    <name evidence="2" type="ORF">MELLADRAFT_70792</name>
</gene>
<dbReference type="RefSeq" id="XP_007405348.1">
    <property type="nucleotide sequence ID" value="XM_007405286.1"/>
</dbReference>
<dbReference type="HOGENOM" id="CLU_025806_0_0_1"/>
<proteinExistence type="predicted"/>
<evidence type="ECO:0000313" key="3">
    <source>
        <dbReference type="Proteomes" id="UP000001072"/>
    </source>
</evidence>
<reference evidence="3" key="1">
    <citation type="journal article" date="2011" name="Proc. Natl. Acad. Sci. U.S.A.">
        <title>Obligate biotrophy features unraveled by the genomic analysis of rust fungi.</title>
        <authorList>
            <person name="Duplessis S."/>
            <person name="Cuomo C.A."/>
            <person name="Lin Y.-C."/>
            <person name="Aerts A."/>
            <person name="Tisserant E."/>
            <person name="Veneault-Fourrey C."/>
            <person name="Joly D.L."/>
            <person name="Hacquard S."/>
            <person name="Amselem J."/>
            <person name="Cantarel B.L."/>
            <person name="Chiu R."/>
            <person name="Coutinho P.M."/>
            <person name="Feau N."/>
            <person name="Field M."/>
            <person name="Frey P."/>
            <person name="Gelhaye E."/>
            <person name="Goldberg J."/>
            <person name="Grabherr M.G."/>
            <person name="Kodira C.D."/>
            <person name="Kohler A."/>
            <person name="Kuees U."/>
            <person name="Lindquist E.A."/>
            <person name="Lucas S.M."/>
            <person name="Mago R."/>
            <person name="Mauceli E."/>
            <person name="Morin E."/>
            <person name="Murat C."/>
            <person name="Pangilinan J.L."/>
            <person name="Park R."/>
            <person name="Pearson M."/>
            <person name="Quesneville H."/>
            <person name="Rouhier N."/>
            <person name="Sakthikumar S."/>
            <person name="Salamov A.A."/>
            <person name="Schmutz J."/>
            <person name="Selles B."/>
            <person name="Shapiro H."/>
            <person name="Tanguay P."/>
            <person name="Tuskan G.A."/>
            <person name="Henrissat B."/>
            <person name="Van de Peer Y."/>
            <person name="Rouze P."/>
            <person name="Ellis J.G."/>
            <person name="Dodds P.N."/>
            <person name="Schein J.E."/>
            <person name="Zhong S."/>
            <person name="Hamelin R.C."/>
            <person name="Grigoriev I.V."/>
            <person name="Szabo L.J."/>
            <person name="Martin F."/>
        </authorList>
    </citation>
    <scope>NUCLEOTIDE SEQUENCE [LARGE SCALE GENOMIC DNA]</scope>
    <source>
        <strain evidence="3">98AG31 / pathotype 3-4-7</strain>
    </source>
</reference>
<feature type="region of interest" description="Disordered" evidence="1">
    <location>
        <begin position="167"/>
        <end position="225"/>
    </location>
</feature>
<dbReference type="AlphaFoldDB" id="F4R7X7"/>
<dbReference type="Proteomes" id="UP000001072">
    <property type="component" value="Unassembled WGS sequence"/>
</dbReference>
<dbReference type="KEGG" id="mlr:MELLADRAFT_70792"/>
<keyword evidence="3" id="KW-1185">Reference proteome</keyword>
<dbReference type="GeneID" id="18931638"/>
<dbReference type="eggNOG" id="ENOG502RY3Y">
    <property type="taxonomic scope" value="Eukaryota"/>
</dbReference>
<evidence type="ECO:0000313" key="2">
    <source>
        <dbReference type="EMBL" id="EGG11713.1"/>
    </source>
</evidence>
<dbReference type="VEuPathDB" id="FungiDB:MELLADRAFT_70792"/>
<sequence length="419" mass="47282">MTLQTTDITEEQVIIAFHSFLQAALAQAHVERLLDPTILTSAQDDIQIIGPSICLFLAALRTQTQPPSICTTSIKLDQNNCPSSFKKWFTLWSESIPVIKSLNKDHQHDLARIICDQEPISQPINIQLPIIARNLRAIAIEISQRRTFQERFNQDLNFALQHGSQTNKPLSAKYVPPPAYDDQGDSHINPPNPKTNVPPFSPPLPTRPRPTSNPPMNDDPNEELSPEQQFRLAIIRETIYASLTDILYSTPTIYKKLESEESTDGELSRSYFAALCLALLDVSINRVNTDEETVEVVKLDASQHFTSLKLNDCPNRLKPLMFELIRIGSLTQHLMNEDTRMAIINASHDSSNQNELTKIEQLKLELELGTYEIEPESDVRIASNAINTLGLKISQIEAFRTREAQLFEILVPTLANRNQ</sequence>
<dbReference type="InParanoid" id="F4R7X7"/>
<organism evidence="3">
    <name type="scientific">Melampsora larici-populina (strain 98AG31 / pathotype 3-4-7)</name>
    <name type="common">Poplar leaf rust fungus</name>
    <dbReference type="NCBI Taxonomy" id="747676"/>
    <lineage>
        <taxon>Eukaryota</taxon>
        <taxon>Fungi</taxon>
        <taxon>Dikarya</taxon>
        <taxon>Basidiomycota</taxon>
        <taxon>Pucciniomycotina</taxon>
        <taxon>Pucciniomycetes</taxon>
        <taxon>Pucciniales</taxon>
        <taxon>Melampsoraceae</taxon>
        <taxon>Melampsora</taxon>
    </lineage>
</organism>